<keyword evidence="2" id="KW-1185">Reference proteome</keyword>
<evidence type="ECO:0000313" key="2">
    <source>
        <dbReference type="Proteomes" id="UP000185911"/>
    </source>
</evidence>
<dbReference type="AlphaFoldDB" id="A0A1Q8YG36"/>
<dbReference type="EMBL" id="MSYM01000011">
    <property type="protein sequence ID" value="OLP07011.1"/>
    <property type="molecule type" value="Genomic_DNA"/>
</dbReference>
<accession>A0A1Q8YG36</accession>
<dbReference type="Proteomes" id="UP000185911">
    <property type="component" value="Unassembled WGS sequence"/>
</dbReference>
<proteinExistence type="predicted"/>
<sequence length="56" mass="6010">MKHSKKTFYFFAGYGVPNTVLPCRVGDNGGAVIGLAWHLSVYLRPAPSSDGNPDSL</sequence>
<organism evidence="1 2">
    <name type="scientific">Rhodoferax antarcticus ANT.BR</name>
    <dbReference type="NCBI Taxonomy" id="1111071"/>
    <lineage>
        <taxon>Bacteria</taxon>
        <taxon>Pseudomonadati</taxon>
        <taxon>Pseudomonadota</taxon>
        <taxon>Betaproteobacteria</taxon>
        <taxon>Burkholderiales</taxon>
        <taxon>Comamonadaceae</taxon>
        <taxon>Rhodoferax</taxon>
    </lineage>
</organism>
<reference evidence="1 2" key="1">
    <citation type="submission" date="2017-01" db="EMBL/GenBank/DDBJ databases">
        <title>Genome sequence of Rhodoferax antarcticus ANT.BR, a psychrophilic purple nonsulfur bacterium from an Antarctic microbial mat.</title>
        <authorList>
            <person name="Baker J."/>
            <person name="Riester C."/>
            <person name="Skinner B."/>
            <person name="Newell A."/>
            <person name="Swingley W."/>
            <person name="Madigan M."/>
            <person name="Jung D."/>
            <person name="Asao M."/>
            <person name="Chen M."/>
            <person name="Loughlin P."/>
            <person name="Pan H."/>
            <person name="Lin S."/>
            <person name="Li N."/>
            <person name="Shaw J."/>
            <person name="Prado M."/>
            <person name="Sherman C."/>
            <person name="Li X."/>
            <person name="Tang J."/>
            <person name="Blankenship R."/>
            <person name="Zhao T."/>
            <person name="Touchman J."/>
            <person name="Sattley M."/>
        </authorList>
    </citation>
    <scope>NUCLEOTIDE SEQUENCE [LARGE SCALE GENOMIC DNA]</scope>
    <source>
        <strain evidence="1 2">ANT.BR</strain>
    </source>
</reference>
<name>A0A1Q8YG36_9BURK</name>
<evidence type="ECO:0000313" key="1">
    <source>
        <dbReference type="EMBL" id="OLP07011.1"/>
    </source>
</evidence>
<comment type="caution">
    <text evidence="1">The sequence shown here is derived from an EMBL/GenBank/DDBJ whole genome shotgun (WGS) entry which is preliminary data.</text>
</comment>
<protein>
    <submittedName>
        <fullName evidence="1">Uncharacterized protein</fullName>
    </submittedName>
</protein>
<gene>
    <name evidence="1" type="ORF">BLL52_1762</name>
</gene>